<keyword evidence="1 6" id="KW-0597">Phosphoprotein</keyword>
<comment type="caution">
    <text evidence="8">The sequence shown here is derived from an EMBL/GenBank/DDBJ whole genome shotgun (WGS) entry which is preliminary data.</text>
</comment>
<evidence type="ECO:0000259" key="7">
    <source>
        <dbReference type="PROSITE" id="PS50110"/>
    </source>
</evidence>
<dbReference type="PANTHER" id="PTHR48111:SF21">
    <property type="entry name" value="DNA-BINDING DUAL MASTER TRANSCRIPTIONAL REGULATOR RPAA"/>
    <property type="match status" value="1"/>
</dbReference>
<dbReference type="Pfam" id="PF00072">
    <property type="entry name" value="Response_reg"/>
    <property type="match status" value="1"/>
</dbReference>
<sequence length="124" mass="13566">MSTILLVEDDPDIRHLVSYKLGQGGMDVIAVADGMSALREARAHPPDLVLLDVRMPRMSGIEVCRELRAGALKAAVPIIMLTARSRPQDLEQGYAAGATDYVIKPFSPRELLLRVEAALARVHH</sequence>
<keyword evidence="9" id="KW-1185">Reference proteome</keyword>
<keyword evidence="5" id="KW-0804">Transcription</keyword>
<keyword evidence="2" id="KW-0902">Two-component regulatory system</keyword>
<evidence type="ECO:0000256" key="5">
    <source>
        <dbReference type="ARBA" id="ARBA00023163"/>
    </source>
</evidence>
<keyword evidence="3" id="KW-0805">Transcription regulation</keyword>
<name>A0ABQ3ZER2_9ACTN</name>
<feature type="domain" description="Response regulatory" evidence="7">
    <location>
        <begin position="3"/>
        <end position="119"/>
    </location>
</feature>
<evidence type="ECO:0000256" key="2">
    <source>
        <dbReference type="ARBA" id="ARBA00023012"/>
    </source>
</evidence>
<evidence type="ECO:0000313" key="9">
    <source>
        <dbReference type="Proteomes" id="UP000603200"/>
    </source>
</evidence>
<dbReference type="InterPro" id="IPR001789">
    <property type="entry name" value="Sig_transdc_resp-reg_receiver"/>
</dbReference>
<reference evidence="8 9" key="1">
    <citation type="submission" date="2021-01" db="EMBL/GenBank/DDBJ databases">
        <title>Whole genome shotgun sequence of Actinoplanes humidus NBRC 14915.</title>
        <authorList>
            <person name="Komaki H."/>
            <person name="Tamura T."/>
        </authorList>
    </citation>
    <scope>NUCLEOTIDE SEQUENCE [LARGE SCALE GENOMIC DNA]</scope>
    <source>
        <strain evidence="8 9">NBRC 14915</strain>
    </source>
</reference>
<gene>
    <name evidence="8" type="ORF">Ahu01nite_001610</name>
</gene>
<evidence type="ECO:0000313" key="8">
    <source>
        <dbReference type="EMBL" id="GIE17059.1"/>
    </source>
</evidence>
<evidence type="ECO:0000256" key="1">
    <source>
        <dbReference type="ARBA" id="ARBA00022553"/>
    </source>
</evidence>
<dbReference type="Gene3D" id="3.40.50.2300">
    <property type="match status" value="1"/>
</dbReference>
<dbReference type="RefSeq" id="WP_203834367.1">
    <property type="nucleotide sequence ID" value="NZ_BAAATV010000001.1"/>
</dbReference>
<dbReference type="Proteomes" id="UP000603200">
    <property type="component" value="Unassembled WGS sequence"/>
</dbReference>
<dbReference type="PANTHER" id="PTHR48111">
    <property type="entry name" value="REGULATOR OF RPOS"/>
    <property type="match status" value="1"/>
</dbReference>
<evidence type="ECO:0000256" key="6">
    <source>
        <dbReference type="PROSITE-ProRule" id="PRU00169"/>
    </source>
</evidence>
<keyword evidence="4" id="KW-0238">DNA-binding</keyword>
<dbReference type="InterPro" id="IPR011006">
    <property type="entry name" value="CheY-like_superfamily"/>
</dbReference>
<accession>A0ABQ3ZER2</accession>
<organism evidence="8 9">
    <name type="scientific">Winogradskya humida</name>
    <dbReference type="NCBI Taxonomy" id="113566"/>
    <lineage>
        <taxon>Bacteria</taxon>
        <taxon>Bacillati</taxon>
        <taxon>Actinomycetota</taxon>
        <taxon>Actinomycetes</taxon>
        <taxon>Micromonosporales</taxon>
        <taxon>Micromonosporaceae</taxon>
        <taxon>Winogradskya</taxon>
    </lineage>
</organism>
<evidence type="ECO:0000256" key="3">
    <source>
        <dbReference type="ARBA" id="ARBA00023015"/>
    </source>
</evidence>
<proteinExistence type="predicted"/>
<dbReference type="SMART" id="SM00448">
    <property type="entry name" value="REC"/>
    <property type="match status" value="1"/>
</dbReference>
<dbReference type="CDD" id="cd17574">
    <property type="entry name" value="REC_OmpR"/>
    <property type="match status" value="1"/>
</dbReference>
<dbReference type="SUPFAM" id="SSF52172">
    <property type="entry name" value="CheY-like"/>
    <property type="match status" value="1"/>
</dbReference>
<evidence type="ECO:0000256" key="4">
    <source>
        <dbReference type="ARBA" id="ARBA00023125"/>
    </source>
</evidence>
<dbReference type="EMBL" id="BOMN01000001">
    <property type="protein sequence ID" value="GIE17059.1"/>
    <property type="molecule type" value="Genomic_DNA"/>
</dbReference>
<protein>
    <recommendedName>
        <fullName evidence="7">Response regulatory domain-containing protein</fullName>
    </recommendedName>
</protein>
<dbReference type="InterPro" id="IPR039420">
    <property type="entry name" value="WalR-like"/>
</dbReference>
<dbReference type="PROSITE" id="PS50110">
    <property type="entry name" value="RESPONSE_REGULATORY"/>
    <property type="match status" value="1"/>
</dbReference>
<feature type="modified residue" description="4-aspartylphosphate" evidence="6">
    <location>
        <position position="52"/>
    </location>
</feature>